<accession>A0A318L0V4</accession>
<protein>
    <submittedName>
        <fullName evidence="1">Head completion protein GPL</fullName>
    </submittedName>
</protein>
<name>A0A318L0V4_9NEIS</name>
<comment type="caution">
    <text evidence="1">The sequence shown here is derived from an EMBL/GenBank/DDBJ whole genome shotgun (WGS) entry which is preliminary data.</text>
</comment>
<gene>
    <name evidence="1" type="ORF">DFR34_10853</name>
</gene>
<evidence type="ECO:0000313" key="2">
    <source>
        <dbReference type="Proteomes" id="UP000247555"/>
    </source>
</evidence>
<dbReference type="InterPro" id="IPR009225">
    <property type="entry name" value="Phage_head_completion_GpL"/>
</dbReference>
<dbReference type="Pfam" id="PF05926">
    <property type="entry name" value="Phage_GPL"/>
    <property type="match status" value="1"/>
</dbReference>
<dbReference type="RefSeq" id="WP_110390621.1">
    <property type="nucleotide sequence ID" value="NZ_QJKI01000008.1"/>
</dbReference>
<proteinExistence type="predicted"/>
<reference evidence="1 2" key="1">
    <citation type="submission" date="2018-05" db="EMBL/GenBank/DDBJ databases">
        <title>Genomic Encyclopedia of Type Strains, Phase IV (KMG-IV): sequencing the most valuable type-strain genomes for metagenomic binning, comparative biology and taxonomic classification.</title>
        <authorList>
            <person name="Goeker M."/>
        </authorList>
    </citation>
    <scope>NUCLEOTIDE SEQUENCE [LARGE SCALE GENOMIC DNA]</scope>
    <source>
        <strain evidence="1 2">DSM 29661</strain>
    </source>
</reference>
<dbReference type="EMBL" id="QJKI01000008">
    <property type="protein sequence ID" value="PXX79163.1"/>
    <property type="molecule type" value="Genomic_DNA"/>
</dbReference>
<dbReference type="OrthoDB" id="6312934at2"/>
<dbReference type="AlphaFoldDB" id="A0A318L0V4"/>
<sequence>MAQQSNQFVAVQVTAGGAPADDGEPITSAAFWPAIDPKMARQTMRLDGTVTAMRLRSALITAIAQINSDLQLWRTRQQSAGASALADVTAEQIDGISTVVHAYVQAVYCTATAALLERMRDYDTTWEGHTRADRATWPIDDYKRDAWYAIQQILAAGVPGDDRHRHNVIELL</sequence>
<keyword evidence="2" id="KW-1185">Reference proteome</keyword>
<organism evidence="1 2">
    <name type="scientific">Rivihabitans pingtungensis</name>
    <dbReference type="NCBI Taxonomy" id="1054498"/>
    <lineage>
        <taxon>Bacteria</taxon>
        <taxon>Pseudomonadati</taxon>
        <taxon>Pseudomonadota</taxon>
        <taxon>Betaproteobacteria</taxon>
        <taxon>Neisseriales</taxon>
        <taxon>Aquaspirillaceae</taxon>
        <taxon>Rivihabitans</taxon>
    </lineage>
</organism>
<dbReference type="Proteomes" id="UP000247555">
    <property type="component" value="Unassembled WGS sequence"/>
</dbReference>
<evidence type="ECO:0000313" key="1">
    <source>
        <dbReference type="EMBL" id="PXX79163.1"/>
    </source>
</evidence>